<organism evidence="2 3">
    <name type="scientific">Mesorhabditis belari</name>
    <dbReference type="NCBI Taxonomy" id="2138241"/>
    <lineage>
        <taxon>Eukaryota</taxon>
        <taxon>Metazoa</taxon>
        <taxon>Ecdysozoa</taxon>
        <taxon>Nematoda</taxon>
        <taxon>Chromadorea</taxon>
        <taxon>Rhabditida</taxon>
        <taxon>Rhabditina</taxon>
        <taxon>Rhabditomorpha</taxon>
        <taxon>Rhabditoidea</taxon>
        <taxon>Rhabditidae</taxon>
        <taxon>Mesorhabditinae</taxon>
        <taxon>Mesorhabditis</taxon>
    </lineage>
</organism>
<feature type="transmembrane region" description="Helical" evidence="1">
    <location>
        <begin position="64"/>
        <end position="82"/>
    </location>
</feature>
<dbReference type="WBParaSite" id="MBELARI_LOCUS18008">
    <property type="protein sequence ID" value="MBELARI_LOCUS18008"/>
    <property type="gene ID" value="MBELARI_LOCUS18008"/>
</dbReference>
<keyword evidence="1" id="KW-0812">Transmembrane</keyword>
<feature type="transmembrane region" description="Helical" evidence="1">
    <location>
        <begin position="34"/>
        <end position="58"/>
    </location>
</feature>
<evidence type="ECO:0000313" key="2">
    <source>
        <dbReference type="Proteomes" id="UP000887575"/>
    </source>
</evidence>
<dbReference type="Proteomes" id="UP000887575">
    <property type="component" value="Unassembled WGS sequence"/>
</dbReference>
<accession>A0AAF3EW70</accession>
<name>A0AAF3EW70_9BILA</name>
<feature type="transmembrane region" description="Helical" evidence="1">
    <location>
        <begin position="138"/>
        <end position="163"/>
    </location>
</feature>
<sequence length="200" mass="23014">MNGWWWHPKKRVTTHPSEEDYRCCCGCCTSKCGFIFFTVVAILWYATFGIIYSLVMLVSGPIGWIKMACSICLVVCGILAIVKQQPIYMQIYWVVSWVANGIVLVINLIYLAILAYQANDAANKHMSDEFQTKAWSMFFAQIFGIVIQIAVAAWMLCITWSYYSYLRDRKLYEEQQGQQVNPNVVVYKTPASNNYPTHKQ</sequence>
<evidence type="ECO:0000313" key="3">
    <source>
        <dbReference type="WBParaSite" id="MBELARI_LOCUS18008"/>
    </source>
</evidence>
<dbReference type="AlphaFoldDB" id="A0AAF3EW70"/>
<keyword evidence="1" id="KW-0472">Membrane</keyword>
<keyword evidence="1" id="KW-1133">Transmembrane helix</keyword>
<evidence type="ECO:0000256" key="1">
    <source>
        <dbReference type="SAM" id="Phobius"/>
    </source>
</evidence>
<reference evidence="3" key="1">
    <citation type="submission" date="2024-02" db="UniProtKB">
        <authorList>
            <consortium name="WormBaseParasite"/>
        </authorList>
    </citation>
    <scope>IDENTIFICATION</scope>
</reference>
<proteinExistence type="predicted"/>
<protein>
    <submittedName>
        <fullName evidence="3">Uncharacterized protein</fullName>
    </submittedName>
</protein>
<feature type="transmembrane region" description="Helical" evidence="1">
    <location>
        <begin position="94"/>
        <end position="118"/>
    </location>
</feature>
<keyword evidence="2" id="KW-1185">Reference proteome</keyword>